<dbReference type="Proteomes" id="UP000660110">
    <property type="component" value="Unassembled WGS sequence"/>
</dbReference>
<keyword evidence="1" id="KW-1133">Transmembrane helix</keyword>
<protein>
    <submittedName>
        <fullName evidence="2">Uncharacterized protein</fullName>
    </submittedName>
</protein>
<keyword evidence="3" id="KW-1185">Reference proteome</keyword>
<organism evidence="2 3">
    <name type="scientific">Halobacillus andaensis</name>
    <dbReference type="NCBI Taxonomy" id="1176239"/>
    <lineage>
        <taxon>Bacteria</taxon>
        <taxon>Bacillati</taxon>
        <taxon>Bacillota</taxon>
        <taxon>Bacilli</taxon>
        <taxon>Bacillales</taxon>
        <taxon>Bacillaceae</taxon>
        <taxon>Halobacillus</taxon>
    </lineage>
</organism>
<accession>A0A917ETQ5</accession>
<keyword evidence="1" id="KW-0472">Membrane</keyword>
<reference evidence="2" key="1">
    <citation type="journal article" date="2014" name="Int. J. Syst. Evol. Microbiol.">
        <title>Complete genome sequence of Corynebacterium casei LMG S-19264T (=DSM 44701T), isolated from a smear-ripened cheese.</title>
        <authorList>
            <consortium name="US DOE Joint Genome Institute (JGI-PGF)"/>
            <person name="Walter F."/>
            <person name="Albersmeier A."/>
            <person name="Kalinowski J."/>
            <person name="Ruckert C."/>
        </authorList>
    </citation>
    <scope>NUCLEOTIDE SEQUENCE</scope>
    <source>
        <strain evidence="2">CGMCC 1.12153</strain>
    </source>
</reference>
<sequence length="146" mass="16683">MPFLFAFYIDPHLSIVDYTVMKSFESPDSHTFSQLMDYGTITYGVVYSSWVAINTVIYASLSLLLLTKINKILAFFLPFLIYWGAHILTANLSLEVFSPIYSVFPFNITQQPIWTAFIPFAGLIIIILSLTLLIPYTRNSTFAKFQ</sequence>
<dbReference type="EMBL" id="BMEL01000001">
    <property type="protein sequence ID" value="GGF14595.1"/>
    <property type="molecule type" value="Genomic_DNA"/>
</dbReference>
<evidence type="ECO:0000256" key="1">
    <source>
        <dbReference type="SAM" id="Phobius"/>
    </source>
</evidence>
<feature type="transmembrane region" description="Helical" evidence="1">
    <location>
        <begin position="45"/>
        <end position="66"/>
    </location>
</feature>
<dbReference type="AlphaFoldDB" id="A0A917ETQ5"/>
<proteinExistence type="predicted"/>
<evidence type="ECO:0000313" key="3">
    <source>
        <dbReference type="Proteomes" id="UP000660110"/>
    </source>
</evidence>
<evidence type="ECO:0000313" key="2">
    <source>
        <dbReference type="EMBL" id="GGF14595.1"/>
    </source>
</evidence>
<feature type="transmembrane region" description="Helical" evidence="1">
    <location>
        <begin position="113"/>
        <end position="136"/>
    </location>
</feature>
<reference evidence="2" key="2">
    <citation type="submission" date="2020-09" db="EMBL/GenBank/DDBJ databases">
        <authorList>
            <person name="Sun Q."/>
            <person name="Zhou Y."/>
        </authorList>
    </citation>
    <scope>NUCLEOTIDE SEQUENCE</scope>
    <source>
        <strain evidence="2">CGMCC 1.12153</strain>
    </source>
</reference>
<name>A0A917ETQ5_HALAA</name>
<feature type="transmembrane region" description="Helical" evidence="1">
    <location>
        <begin position="73"/>
        <end position="93"/>
    </location>
</feature>
<gene>
    <name evidence="2" type="ORF">GCM10010954_11530</name>
</gene>
<keyword evidence="1" id="KW-0812">Transmembrane</keyword>
<comment type="caution">
    <text evidence="2">The sequence shown here is derived from an EMBL/GenBank/DDBJ whole genome shotgun (WGS) entry which is preliminary data.</text>
</comment>